<evidence type="ECO:0000313" key="10">
    <source>
        <dbReference type="EMBL" id="OLP04581.1"/>
    </source>
</evidence>
<evidence type="ECO:0000256" key="1">
    <source>
        <dbReference type="ARBA" id="ARBA00004418"/>
    </source>
</evidence>
<protein>
    <recommendedName>
        <fullName evidence="7">Thiol:disulfide interchange protein</fullName>
    </recommendedName>
</protein>
<keyword evidence="6 7" id="KW-0676">Redox-active center</keyword>
<reference evidence="10 11" key="1">
    <citation type="submission" date="2017-01" db="EMBL/GenBank/DDBJ databases">
        <title>Genome sequence of Rhodoferax antarcticus ANT.BR, a psychrophilic purple nonsulfur bacterium from an Antarctic microbial mat.</title>
        <authorList>
            <person name="Baker J."/>
            <person name="Riester C."/>
            <person name="Skinner B."/>
            <person name="Newell A."/>
            <person name="Swingley W."/>
            <person name="Madigan M."/>
            <person name="Jung D."/>
            <person name="Asao M."/>
            <person name="Chen M."/>
            <person name="Loughlin P."/>
            <person name="Pan H."/>
            <person name="Lin S."/>
            <person name="Li N."/>
            <person name="Shaw J."/>
            <person name="Prado M."/>
            <person name="Sherman C."/>
            <person name="Li X."/>
            <person name="Tang J."/>
            <person name="Blankenship R."/>
            <person name="Zhao T."/>
            <person name="Touchman J."/>
            <person name="Sattley M."/>
        </authorList>
    </citation>
    <scope>NUCLEOTIDE SEQUENCE [LARGE SCALE GENOMIC DNA]</scope>
    <source>
        <strain evidence="10 11">ANT.BR</strain>
    </source>
</reference>
<dbReference type="InterPro" id="IPR012336">
    <property type="entry name" value="Thioredoxin-like_fold"/>
</dbReference>
<dbReference type="Pfam" id="PF10411">
    <property type="entry name" value="DsbC_N"/>
    <property type="match status" value="1"/>
</dbReference>
<comment type="similarity">
    <text evidence="2 7">Belongs to the thioredoxin family. DsbC subfamily.</text>
</comment>
<keyword evidence="3 7" id="KW-0732">Signal</keyword>
<dbReference type="InterPro" id="IPR036249">
    <property type="entry name" value="Thioredoxin-like_sf"/>
</dbReference>
<evidence type="ECO:0000259" key="8">
    <source>
        <dbReference type="Pfam" id="PF10411"/>
    </source>
</evidence>
<dbReference type="GO" id="GO:0042597">
    <property type="term" value="C:periplasmic space"/>
    <property type="evidence" value="ECO:0007669"/>
    <property type="project" value="UniProtKB-SubCell"/>
</dbReference>
<keyword evidence="10" id="KW-0413">Isomerase</keyword>
<dbReference type="PANTHER" id="PTHR35272:SF3">
    <property type="entry name" value="THIOL:DISULFIDE INTERCHANGE PROTEIN DSBC"/>
    <property type="match status" value="1"/>
</dbReference>
<dbReference type="GO" id="GO:0016853">
    <property type="term" value="F:isomerase activity"/>
    <property type="evidence" value="ECO:0007669"/>
    <property type="project" value="UniProtKB-KW"/>
</dbReference>
<proteinExistence type="inferred from homology"/>
<comment type="caution">
    <text evidence="10">The sequence shown here is derived from an EMBL/GenBank/DDBJ whole genome shotgun (WGS) entry which is preliminary data.</text>
</comment>
<dbReference type="SUPFAM" id="SSF54423">
    <property type="entry name" value="DsbC/DsbG N-terminal domain-like"/>
    <property type="match status" value="1"/>
</dbReference>
<name>A0A1Q8Y948_9BURK</name>
<keyword evidence="5" id="KW-1015">Disulfide bond</keyword>
<dbReference type="InterPro" id="IPR051470">
    <property type="entry name" value="Thiol:disulfide_interchange"/>
</dbReference>
<organism evidence="10 11">
    <name type="scientific">Rhodoferax antarcticus ANT.BR</name>
    <dbReference type="NCBI Taxonomy" id="1111071"/>
    <lineage>
        <taxon>Bacteria</taxon>
        <taxon>Pseudomonadati</taxon>
        <taxon>Pseudomonadota</taxon>
        <taxon>Betaproteobacteria</taxon>
        <taxon>Burkholderiales</taxon>
        <taxon>Comamonadaceae</taxon>
        <taxon>Rhodoferax</taxon>
    </lineage>
</organism>
<accession>A0A1Q8Y948</accession>
<keyword evidence="4 7" id="KW-0574">Periplasm</keyword>
<evidence type="ECO:0000256" key="7">
    <source>
        <dbReference type="RuleBase" id="RU364038"/>
    </source>
</evidence>
<dbReference type="EMBL" id="MSYM01000020">
    <property type="protein sequence ID" value="OLP04581.1"/>
    <property type="molecule type" value="Genomic_DNA"/>
</dbReference>
<evidence type="ECO:0000256" key="6">
    <source>
        <dbReference type="ARBA" id="ARBA00023284"/>
    </source>
</evidence>
<feature type="domain" description="Thioredoxin-like fold" evidence="9">
    <location>
        <begin position="102"/>
        <end position="224"/>
    </location>
</feature>
<evidence type="ECO:0000256" key="5">
    <source>
        <dbReference type="ARBA" id="ARBA00023157"/>
    </source>
</evidence>
<sequence>MLVLGLTLTVKSFATPATDLLDKLKKTYPNIPFSHVVETPVTGIYEAGFGKDILYVEASGTYFFPTMVNMITKQNLGEDRRAELNKVNFSDLPLKDAIKVVNGDGSREMVVFSDPNCSYCKRLEQVLSNTKDTTVYVFAVGILGEDSVKKANAISCADGDKGKLWRSMVLEGKTIPAKSCDNSPVTRNLALFQTLGFQGTPGIVFKNGTVVKGFIDAPKIEELLAKK</sequence>
<dbReference type="PANTHER" id="PTHR35272">
    <property type="entry name" value="THIOL:DISULFIDE INTERCHANGE PROTEIN DSBC-RELATED"/>
    <property type="match status" value="1"/>
</dbReference>
<evidence type="ECO:0000256" key="2">
    <source>
        <dbReference type="ARBA" id="ARBA00009813"/>
    </source>
</evidence>
<dbReference type="AlphaFoldDB" id="A0A1Q8Y948"/>
<comment type="subcellular location">
    <subcellularLocation>
        <location evidence="1 7">Periplasm</location>
    </subcellularLocation>
</comment>
<keyword evidence="11" id="KW-1185">Reference proteome</keyword>
<gene>
    <name evidence="10" type="ORF">BLL52_4196</name>
</gene>
<dbReference type="InterPro" id="IPR009094">
    <property type="entry name" value="DiS-bond_isomerase_DsbC/G_N_sf"/>
</dbReference>
<dbReference type="Proteomes" id="UP000185911">
    <property type="component" value="Unassembled WGS sequence"/>
</dbReference>
<dbReference type="CDD" id="cd03020">
    <property type="entry name" value="DsbA_DsbC_DsbG"/>
    <property type="match status" value="1"/>
</dbReference>
<dbReference type="InterPro" id="IPR018950">
    <property type="entry name" value="DiS-bond_isomerase_DsbC/G_N"/>
</dbReference>
<evidence type="ECO:0000313" key="11">
    <source>
        <dbReference type="Proteomes" id="UP000185911"/>
    </source>
</evidence>
<dbReference type="Gene3D" id="3.40.30.10">
    <property type="entry name" value="Glutaredoxin"/>
    <property type="match status" value="1"/>
</dbReference>
<dbReference type="SUPFAM" id="SSF52833">
    <property type="entry name" value="Thioredoxin-like"/>
    <property type="match status" value="1"/>
</dbReference>
<dbReference type="Pfam" id="PF13098">
    <property type="entry name" value="Thioredoxin_2"/>
    <property type="match status" value="1"/>
</dbReference>
<dbReference type="InterPro" id="IPR033954">
    <property type="entry name" value="DiS-bond_Isoase_DsbC/G"/>
</dbReference>
<evidence type="ECO:0000256" key="3">
    <source>
        <dbReference type="ARBA" id="ARBA00022729"/>
    </source>
</evidence>
<comment type="function">
    <text evidence="7">Required for disulfide bond formation in some periplasmic proteins. Acts by transferring its disulfide bond to other proteins and is reduced in the process.</text>
</comment>
<dbReference type="Gene3D" id="3.10.450.70">
    <property type="entry name" value="Disulphide bond isomerase, DsbC/G, N-terminal"/>
    <property type="match status" value="1"/>
</dbReference>
<feature type="domain" description="Disulphide bond isomerase DsbC/G N-terminal" evidence="8">
    <location>
        <begin position="17"/>
        <end position="65"/>
    </location>
</feature>
<evidence type="ECO:0000259" key="9">
    <source>
        <dbReference type="Pfam" id="PF13098"/>
    </source>
</evidence>
<evidence type="ECO:0000256" key="4">
    <source>
        <dbReference type="ARBA" id="ARBA00022764"/>
    </source>
</evidence>